<dbReference type="Proteomes" id="UP000030703">
    <property type="component" value="Unassembled WGS sequence"/>
</dbReference>
<evidence type="ECO:0000256" key="2">
    <source>
        <dbReference type="ARBA" id="ARBA00022553"/>
    </source>
</evidence>
<name>W9Z811_FUSOX</name>
<dbReference type="SUPFAM" id="SSF52777">
    <property type="entry name" value="CoA-dependent acyltransferases"/>
    <property type="match status" value="1"/>
</dbReference>
<dbReference type="HOGENOM" id="CLU_468538_0_0_1"/>
<dbReference type="Gene3D" id="3.40.50.12780">
    <property type="entry name" value="N-terminal domain of ligase-like"/>
    <property type="match status" value="1"/>
</dbReference>
<dbReference type="SUPFAM" id="SSF56801">
    <property type="entry name" value="Acetyl-CoA synthetase-like"/>
    <property type="match status" value="1"/>
</dbReference>
<keyword evidence="2" id="KW-0597">Phosphoprotein</keyword>
<dbReference type="GO" id="GO:0005737">
    <property type="term" value="C:cytoplasm"/>
    <property type="evidence" value="ECO:0007669"/>
    <property type="project" value="TreeGrafter"/>
</dbReference>
<dbReference type="PANTHER" id="PTHR45527">
    <property type="entry name" value="NONRIBOSOMAL PEPTIDE SYNTHETASE"/>
    <property type="match status" value="1"/>
</dbReference>
<dbReference type="GO" id="GO:0031177">
    <property type="term" value="F:phosphopantetheine binding"/>
    <property type="evidence" value="ECO:0007669"/>
    <property type="project" value="TreeGrafter"/>
</dbReference>
<feature type="domain" description="AMP-dependent synthetase/ligase" evidence="3">
    <location>
        <begin position="473"/>
        <end position="566"/>
    </location>
</feature>
<sequence length="582" mass="65039">MTELGDQFLEWVQTSIHVLGALCDDLTRNPTTVALGVSLCDYIYEGLDYLVNVQLHDLNIDPFELTGIIPCSPLQEGVLQSSSGYEAAWIWKFLSSDGNAVGPHRLEAAWKAVVGTSLAEIHHELGNKVKRRRLFNTVVSLLRSNPSGAKRLYFAKYNQVSSHEFDFVLEGHLHPSTLDLALHYRTAVISHDEAQKADTVLIWTIQFLLSARPVFASATRSALIQSSESEASVRPQDRFFRYVTGTDRRTTSSFWKSQLAGLDPSDPTTRDRSTAAVERDQHMKLVMQDIGNHSGFSTEVLGRAAWSMVLSQVFDSEDVIFGAVISHRRADDLLGIKIFPGVNTSVDQWQEVGLYQEDDLGCIERISEETAALCMPLSCFLYKSFLLEYHEILKHSNTLRLEFHSTSFSKSWISQIANQFEHILRQLVDASNSRTKLTDPSRVSSLDLDLIWSWNSTPPKTIESNLYDLVKARVLAQPHALAIDARDGKLSYEQLDGLSTRFAKVLIDKGVESSQLMPLLFEKSMLMSVAMLGLIKAGVAGVGTDPRQPEKRLRQVIQQVGATLIVSIKLGRGFVLTKSEIR</sequence>
<dbReference type="InterPro" id="IPR000873">
    <property type="entry name" value="AMP-dep_synth/lig_dom"/>
</dbReference>
<dbReference type="GO" id="GO:0043041">
    <property type="term" value="P:amino acid activation for nonribosomal peptide biosynthetic process"/>
    <property type="evidence" value="ECO:0007669"/>
    <property type="project" value="TreeGrafter"/>
</dbReference>
<evidence type="ECO:0000313" key="4">
    <source>
        <dbReference type="EMBL" id="EXK24747.1"/>
    </source>
</evidence>
<proteinExistence type="predicted"/>
<dbReference type="EMBL" id="KI980367">
    <property type="protein sequence ID" value="EXK24747.1"/>
    <property type="molecule type" value="Genomic_DNA"/>
</dbReference>
<dbReference type="Gene3D" id="3.30.559.30">
    <property type="entry name" value="Nonribosomal peptide synthetase, condensation domain"/>
    <property type="match status" value="1"/>
</dbReference>
<dbReference type="AlphaFoldDB" id="W9Z811"/>
<reference evidence="4" key="2">
    <citation type="submission" date="2014-02" db="EMBL/GenBank/DDBJ databases">
        <title>Annotation of the Genome Sequence of Fusarium oxysporum f. sp. melonis 26406.</title>
        <authorList>
            <consortium name="The Broad Institute Genomics Platform"/>
            <person name="Ma L.-J."/>
            <person name="Corby-Kistler H."/>
            <person name="Broz K."/>
            <person name="Gale L.R."/>
            <person name="Jonkers W."/>
            <person name="O'Donnell K."/>
            <person name="Ploetz R."/>
            <person name="Steinberg C."/>
            <person name="Schwartz D.C."/>
            <person name="VanEtten H."/>
            <person name="Zhou S."/>
            <person name="Young S.K."/>
            <person name="Zeng Q."/>
            <person name="Gargeya S."/>
            <person name="Fitzgerald M."/>
            <person name="Abouelleil A."/>
            <person name="Alvarado L."/>
            <person name="Chapman S.B."/>
            <person name="Gainer-Dewar J."/>
            <person name="Goldberg J."/>
            <person name="Griggs A."/>
            <person name="Gujja S."/>
            <person name="Hansen M."/>
            <person name="Howarth C."/>
            <person name="Imamovic A."/>
            <person name="Ireland A."/>
            <person name="Larimer J."/>
            <person name="McCowan C."/>
            <person name="Murphy C."/>
            <person name="Pearson M."/>
            <person name="Poon T.W."/>
            <person name="Priest M."/>
            <person name="Roberts A."/>
            <person name="Saif S."/>
            <person name="Shea T."/>
            <person name="Sykes S."/>
            <person name="Wortman J."/>
            <person name="Nusbaum C."/>
            <person name="Birren B."/>
        </authorList>
    </citation>
    <scope>NUCLEOTIDE SEQUENCE</scope>
    <source>
        <strain evidence="4">26406</strain>
    </source>
</reference>
<dbReference type="InterPro" id="IPR042099">
    <property type="entry name" value="ANL_N_sf"/>
</dbReference>
<gene>
    <name evidence="4" type="ORF">FOMG_18550</name>
</gene>
<accession>W9Z811</accession>
<dbReference type="Pfam" id="PF00501">
    <property type="entry name" value="AMP-binding"/>
    <property type="match status" value="1"/>
</dbReference>
<protein>
    <recommendedName>
        <fullName evidence="3">AMP-dependent synthetase/ligase domain-containing protein</fullName>
    </recommendedName>
</protein>
<dbReference type="PANTHER" id="PTHR45527:SF1">
    <property type="entry name" value="FATTY ACID SYNTHASE"/>
    <property type="match status" value="1"/>
</dbReference>
<dbReference type="VEuPathDB" id="FungiDB:FOMG_18550"/>
<keyword evidence="1" id="KW-0596">Phosphopantetheine</keyword>
<organism evidence="4">
    <name type="scientific">Fusarium oxysporum f. sp. melonis 26406</name>
    <dbReference type="NCBI Taxonomy" id="1089452"/>
    <lineage>
        <taxon>Eukaryota</taxon>
        <taxon>Fungi</taxon>
        <taxon>Dikarya</taxon>
        <taxon>Ascomycota</taxon>
        <taxon>Pezizomycotina</taxon>
        <taxon>Sordariomycetes</taxon>
        <taxon>Hypocreomycetidae</taxon>
        <taxon>Hypocreales</taxon>
        <taxon>Nectriaceae</taxon>
        <taxon>Fusarium</taxon>
        <taxon>Fusarium oxysporum species complex</taxon>
    </lineage>
</organism>
<evidence type="ECO:0000259" key="3">
    <source>
        <dbReference type="Pfam" id="PF00501"/>
    </source>
</evidence>
<evidence type="ECO:0000256" key="1">
    <source>
        <dbReference type="ARBA" id="ARBA00022450"/>
    </source>
</evidence>
<reference evidence="4" key="1">
    <citation type="submission" date="2012-04" db="EMBL/GenBank/DDBJ databases">
        <title>The Genome Sequence of Fusarium oxysporum melonis.</title>
        <authorList>
            <consortium name="The Broad Institute Genome Sequencing Platform"/>
            <person name="Ma L.-J."/>
            <person name="Gale L.R."/>
            <person name="Schwartz D.C."/>
            <person name="Zhou S."/>
            <person name="Corby-Kistler H."/>
            <person name="Young S.K."/>
            <person name="Zeng Q."/>
            <person name="Gargeya S."/>
            <person name="Fitzgerald M."/>
            <person name="Haas B."/>
            <person name="Abouelleil A."/>
            <person name="Alvarado L."/>
            <person name="Arachchi H.M."/>
            <person name="Berlin A."/>
            <person name="Brown A."/>
            <person name="Chapman S.B."/>
            <person name="Chen Z."/>
            <person name="Dunbar C."/>
            <person name="Freedman E."/>
            <person name="Gearin G."/>
            <person name="Goldberg J."/>
            <person name="Griggs A."/>
            <person name="Gujja S."/>
            <person name="Heiman D."/>
            <person name="Howarth C."/>
            <person name="Larson L."/>
            <person name="Lui A."/>
            <person name="MacDonald P.J.P."/>
            <person name="Montmayeur A."/>
            <person name="Murphy C."/>
            <person name="Neiman D."/>
            <person name="Pearson M."/>
            <person name="Priest M."/>
            <person name="Roberts A."/>
            <person name="Saif S."/>
            <person name="Shea T."/>
            <person name="Shenoy N."/>
            <person name="Sisk P."/>
            <person name="Stolte C."/>
            <person name="Sykes S."/>
            <person name="Wortman J."/>
            <person name="Nusbaum C."/>
            <person name="Birren B."/>
        </authorList>
    </citation>
    <scope>NUCLEOTIDE SEQUENCE</scope>
    <source>
        <strain evidence="4">26406</strain>
    </source>
</reference>
<dbReference type="OrthoDB" id="5094360at2759"/>
<dbReference type="GO" id="GO:0044550">
    <property type="term" value="P:secondary metabolite biosynthetic process"/>
    <property type="evidence" value="ECO:0007669"/>
    <property type="project" value="TreeGrafter"/>
</dbReference>